<proteinExistence type="predicted"/>
<dbReference type="AlphaFoldDB" id="A0A494TJY8"/>
<dbReference type="InterPro" id="IPR013149">
    <property type="entry name" value="ADH-like_C"/>
</dbReference>
<gene>
    <name evidence="2" type="ORF">D3Y57_02015</name>
</gene>
<dbReference type="PANTHER" id="PTHR45033">
    <property type="match status" value="1"/>
</dbReference>
<sequence>MLAQVWEIVGGGPGGARALRRAMRDIPGPGPGEVLVAIRAVSLNYRDVLQLRGAYNPRQELPLIPCSDAAGDVIAVGIGVKSFAVGDRVVNHGLPGWQDGPFRTDRDRIMYGGPDDGTLATHRLFRASTILHVPDHLSFVEAGTLTCAGLTAWSAVVTHGAVRPGETIVIQGTGGVSIFALQFAKLAGARTVVTSSSLEKLQRVKQLGADHVIDYGDAEWPQQIRALTDGRGADAIVEVAGTINDSVRAIRGGGVILSVGVLAASDPTVNLPMIVMRAVRLQGVTLGSLAEMREMLNAIGLAKLRPIVDSVVAFDDADKAFDYYGQTNIFGKVVIELP</sequence>
<dbReference type="SMART" id="SM00829">
    <property type="entry name" value="PKS_ER"/>
    <property type="match status" value="1"/>
</dbReference>
<dbReference type="Gene3D" id="3.90.180.10">
    <property type="entry name" value="Medium-chain alcohol dehydrogenases, catalytic domain"/>
    <property type="match status" value="1"/>
</dbReference>
<protein>
    <submittedName>
        <fullName evidence="2">NAD(P)-dependent alcohol dehydrogenase</fullName>
    </submittedName>
</protein>
<dbReference type="PANTHER" id="PTHR45033:SF2">
    <property type="entry name" value="ZINC-TYPE ALCOHOL DEHYDROGENASE-LIKE PROTEIN C1773.06C"/>
    <property type="match status" value="1"/>
</dbReference>
<geneLocation type="plasmid" evidence="2">
    <name>unnamed1</name>
</geneLocation>
<evidence type="ECO:0000259" key="1">
    <source>
        <dbReference type="SMART" id="SM00829"/>
    </source>
</evidence>
<dbReference type="GO" id="GO:0016491">
    <property type="term" value="F:oxidoreductase activity"/>
    <property type="evidence" value="ECO:0007669"/>
    <property type="project" value="InterPro"/>
</dbReference>
<dbReference type="SUPFAM" id="SSF50129">
    <property type="entry name" value="GroES-like"/>
    <property type="match status" value="1"/>
</dbReference>
<dbReference type="Pfam" id="PF00107">
    <property type="entry name" value="ADH_zinc_N"/>
    <property type="match status" value="1"/>
</dbReference>
<dbReference type="KEGG" id="spha:D3Y57_02015"/>
<dbReference type="OrthoDB" id="9790818at2"/>
<feature type="domain" description="Enoyl reductase (ER)" evidence="1">
    <location>
        <begin position="14"/>
        <end position="335"/>
    </location>
</feature>
<dbReference type="Proteomes" id="UP000276254">
    <property type="component" value="Plasmid unnamed1"/>
</dbReference>
<dbReference type="InterPro" id="IPR013154">
    <property type="entry name" value="ADH-like_N"/>
</dbReference>
<dbReference type="InterPro" id="IPR020843">
    <property type="entry name" value="ER"/>
</dbReference>
<reference evidence="2 3" key="1">
    <citation type="submission" date="2018-09" db="EMBL/GenBank/DDBJ databases">
        <title>Sphingomonas peninsula sp. nov., isolated from fildes peninsula, Antarctic soil.</title>
        <authorList>
            <person name="Yingchao G."/>
        </authorList>
    </citation>
    <scope>NUCLEOTIDE SEQUENCE [LARGE SCALE GENOMIC DNA]</scope>
    <source>
        <strain evidence="2 3">YZ-8</strain>
        <plasmid evidence="2 3">unnamed1</plasmid>
    </source>
</reference>
<dbReference type="InterPro" id="IPR036291">
    <property type="entry name" value="NAD(P)-bd_dom_sf"/>
</dbReference>
<dbReference type="EMBL" id="CP032828">
    <property type="protein sequence ID" value="AYJ85445.1"/>
    <property type="molecule type" value="Genomic_DNA"/>
</dbReference>
<accession>A0A494TJY8</accession>
<dbReference type="InterPro" id="IPR011032">
    <property type="entry name" value="GroES-like_sf"/>
</dbReference>
<dbReference type="CDD" id="cd08276">
    <property type="entry name" value="MDR7"/>
    <property type="match status" value="1"/>
</dbReference>
<dbReference type="InterPro" id="IPR052711">
    <property type="entry name" value="Zinc_ADH-like"/>
</dbReference>
<organism evidence="2 3">
    <name type="scientific">Sphingomonas paeninsulae</name>
    <dbReference type="NCBI Taxonomy" id="2319844"/>
    <lineage>
        <taxon>Bacteria</taxon>
        <taxon>Pseudomonadati</taxon>
        <taxon>Pseudomonadota</taxon>
        <taxon>Alphaproteobacteria</taxon>
        <taxon>Sphingomonadales</taxon>
        <taxon>Sphingomonadaceae</taxon>
        <taxon>Sphingomonas</taxon>
    </lineage>
</organism>
<name>A0A494TJY8_SPHPE</name>
<dbReference type="Gene3D" id="3.40.50.720">
    <property type="entry name" value="NAD(P)-binding Rossmann-like Domain"/>
    <property type="match status" value="1"/>
</dbReference>
<keyword evidence="2" id="KW-0614">Plasmid</keyword>
<dbReference type="SUPFAM" id="SSF51735">
    <property type="entry name" value="NAD(P)-binding Rossmann-fold domains"/>
    <property type="match status" value="1"/>
</dbReference>
<dbReference type="Pfam" id="PF08240">
    <property type="entry name" value="ADH_N"/>
    <property type="match status" value="1"/>
</dbReference>
<evidence type="ECO:0000313" key="2">
    <source>
        <dbReference type="EMBL" id="AYJ85445.1"/>
    </source>
</evidence>
<dbReference type="RefSeq" id="WP_121152061.1">
    <property type="nucleotide sequence ID" value="NZ_CP032828.1"/>
</dbReference>
<keyword evidence="3" id="KW-1185">Reference proteome</keyword>
<evidence type="ECO:0000313" key="3">
    <source>
        <dbReference type="Proteomes" id="UP000276254"/>
    </source>
</evidence>